<dbReference type="PROSITE" id="PS50404">
    <property type="entry name" value="GST_NTER"/>
    <property type="match status" value="1"/>
</dbReference>
<comment type="caution">
    <text evidence="3">The sequence shown here is derived from an EMBL/GenBank/DDBJ whole genome shotgun (WGS) entry which is preliminary data.</text>
</comment>
<dbReference type="InterPro" id="IPR040079">
    <property type="entry name" value="Glutathione_S-Trfase"/>
</dbReference>
<accession>A0A7W5BF90</accession>
<reference evidence="3 4" key="1">
    <citation type="submission" date="2020-08" db="EMBL/GenBank/DDBJ databases">
        <title>Genomic Encyclopedia of Type Strains, Phase III (KMG-III): the genomes of soil and plant-associated and newly described type strains.</title>
        <authorList>
            <person name="Whitman W."/>
        </authorList>
    </citation>
    <scope>NUCLEOTIDE SEQUENCE [LARGE SCALE GENOMIC DNA]</scope>
    <source>
        <strain evidence="3 4">CECT 8897</strain>
    </source>
</reference>
<feature type="domain" description="GST C-terminal" evidence="2">
    <location>
        <begin position="146"/>
        <end position="270"/>
    </location>
</feature>
<dbReference type="InterPro" id="IPR010987">
    <property type="entry name" value="Glutathione-S-Trfase_C-like"/>
</dbReference>
<dbReference type="Proteomes" id="UP000541535">
    <property type="component" value="Unassembled WGS sequence"/>
</dbReference>
<keyword evidence="3" id="KW-0808">Transferase</keyword>
<dbReference type="PANTHER" id="PTHR44051">
    <property type="entry name" value="GLUTATHIONE S-TRANSFERASE-RELATED"/>
    <property type="match status" value="1"/>
</dbReference>
<dbReference type="InterPro" id="IPR036249">
    <property type="entry name" value="Thioredoxin-like_sf"/>
</dbReference>
<sequence>MGQFVDQVVFACQINLMVKYEEHLDAVFTALAHPARRAMLSWKPISEKCSPEGLRPLEVSNMSLALYGHPFSSYTQKVLIALYENELPFEFRCIGPDTPQHVAEWLRRWPLAKFPLLLDGERQVLETSIIIEHLQLNHPGQLRLLPENPAALDVRFLDRFFDLHVMSPVQHAVSGALTGVPEKRKEALEFAQAKLELAYAWLEKQLAGRDWANGKDFTLADCAAAPSLFYADWTHRIAETYPVLRAYRARLLARPSFARAVEEARPYRALFPLGAPDRD</sequence>
<keyword evidence="4" id="KW-1185">Reference proteome</keyword>
<dbReference type="PANTHER" id="PTHR44051:SF8">
    <property type="entry name" value="GLUTATHIONE S-TRANSFERASE GSTA"/>
    <property type="match status" value="1"/>
</dbReference>
<feature type="domain" description="GST N-terminal" evidence="1">
    <location>
        <begin position="62"/>
        <end position="142"/>
    </location>
</feature>
<dbReference type="AlphaFoldDB" id="A0A7W5BF90"/>
<dbReference type="Pfam" id="PF13410">
    <property type="entry name" value="GST_C_2"/>
    <property type="match status" value="1"/>
</dbReference>
<dbReference type="CDD" id="cd00570">
    <property type="entry name" value="GST_N_family"/>
    <property type="match status" value="1"/>
</dbReference>
<dbReference type="InterPro" id="IPR036282">
    <property type="entry name" value="Glutathione-S-Trfase_C_sf"/>
</dbReference>
<dbReference type="EC" id="2.5.1.18" evidence="3"/>
<protein>
    <submittedName>
        <fullName evidence="3">Glutathione S-transferase</fullName>
        <ecNumber evidence="3">2.5.1.18</ecNumber>
    </submittedName>
</protein>
<dbReference type="InterPro" id="IPR004045">
    <property type="entry name" value="Glutathione_S-Trfase_N"/>
</dbReference>
<dbReference type="SUPFAM" id="SSF52833">
    <property type="entry name" value="Thioredoxin-like"/>
    <property type="match status" value="1"/>
</dbReference>
<dbReference type="Pfam" id="PF13417">
    <property type="entry name" value="GST_N_3"/>
    <property type="match status" value="1"/>
</dbReference>
<dbReference type="PROSITE" id="PS50405">
    <property type="entry name" value="GST_CTER"/>
    <property type="match status" value="1"/>
</dbReference>
<dbReference type="Gene3D" id="1.20.1050.10">
    <property type="match status" value="1"/>
</dbReference>
<gene>
    <name evidence="3" type="ORF">FHS03_005194</name>
</gene>
<name>A0A7W5BF90_9BURK</name>
<dbReference type="EMBL" id="JACHXD010000024">
    <property type="protein sequence ID" value="MBB3122097.1"/>
    <property type="molecule type" value="Genomic_DNA"/>
</dbReference>
<dbReference type="Gene3D" id="3.40.30.10">
    <property type="entry name" value="Glutaredoxin"/>
    <property type="match status" value="1"/>
</dbReference>
<evidence type="ECO:0000259" key="1">
    <source>
        <dbReference type="PROSITE" id="PS50404"/>
    </source>
</evidence>
<dbReference type="SUPFAM" id="SSF47616">
    <property type="entry name" value="GST C-terminal domain-like"/>
    <property type="match status" value="1"/>
</dbReference>
<organism evidence="3 4">
    <name type="scientific">Pseudoduganella violacea</name>
    <dbReference type="NCBI Taxonomy" id="1715466"/>
    <lineage>
        <taxon>Bacteria</taxon>
        <taxon>Pseudomonadati</taxon>
        <taxon>Pseudomonadota</taxon>
        <taxon>Betaproteobacteria</taxon>
        <taxon>Burkholderiales</taxon>
        <taxon>Oxalobacteraceae</taxon>
        <taxon>Telluria group</taxon>
        <taxon>Pseudoduganella</taxon>
    </lineage>
</organism>
<proteinExistence type="predicted"/>
<dbReference type="SFLD" id="SFLDG00358">
    <property type="entry name" value="Main_(cytGST)"/>
    <property type="match status" value="1"/>
</dbReference>
<evidence type="ECO:0000313" key="4">
    <source>
        <dbReference type="Proteomes" id="UP000541535"/>
    </source>
</evidence>
<dbReference type="SFLD" id="SFLDS00019">
    <property type="entry name" value="Glutathione_Transferase_(cytos"/>
    <property type="match status" value="1"/>
</dbReference>
<evidence type="ECO:0000259" key="2">
    <source>
        <dbReference type="PROSITE" id="PS50405"/>
    </source>
</evidence>
<dbReference type="GO" id="GO:0004364">
    <property type="term" value="F:glutathione transferase activity"/>
    <property type="evidence" value="ECO:0007669"/>
    <property type="project" value="UniProtKB-EC"/>
</dbReference>
<evidence type="ECO:0000313" key="3">
    <source>
        <dbReference type="EMBL" id="MBB3122097.1"/>
    </source>
</evidence>